<reference evidence="1 2" key="1">
    <citation type="submission" date="2020-04" db="EMBL/GenBank/DDBJ databases">
        <title>MicrobeNet Type strains.</title>
        <authorList>
            <person name="Nicholson A.C."/>
        </authorList>
    </citation>
    <scope>NUCLEOTIDE SEQUENCE [LARGE SCALE GENOMIC DNA]</scope>
    <source>
        <strain evidence="1 2">ATCC 700731</strain>
    </source>
</reference>
<dbReference type="InterPro" id="IPR036188">
    <property type="entry name" value="FAD/NAD-bd_sf"/>
</dbReference>
<proteinExistence type="predicted"/>
<dbReference type="RefSeq" id="WP_044514936.1">
    <property type="nucleotide sequence ID" value="NZ_HG322951.1"/>
</dbReference>
<comment type="caution">
    <text evidence="1">The sequence shown here is derived from an EMBL/GenBank/DDBJ whole genome shotgun (WGS) entry which is preliminary data.</text>
</comment>
<gene>
    <name evidence="1" type="ORF">HGA11_07605</name>
</gene>
<evidence type="ECO:0000313" key="1">
    <source>
        <dbReference type="EMBL" id="NKZ10842.1"/>
    </source>
</evidence>
<accession>A0A7X6MPV0</accession>
<dbReference type="InterPro" id="IPR051209">
    <property type="entry name" value="FAD-bind_Monooxygenase_sf"/>
</dbReference>
<dbReference type="EMBL" id="JAAXPJ010000002">
    <property type="protein sequence ID" value="NKZ10842.1"/>
    <property type="molecule type" value="Genomic_DNA"/>
</dbReference>
<dbReference type="AlphaFoldDB" id="A0A7X6MPV0"/>
<dbReference type="SUPFAM" id="SSF51905">
    <property type="entry name" value="FAD/NAD(P)-binding domain"/>
    <property type="match status" value="2"/>
</dbReference>
<protein>
    <submittedName>
        <fullName evidence="1">NAD(P)/FAD-dependent oxidoreductase</fullName>
    </submittedName>
</protein>
<evidence type="ECO:0000313" key="2">
    <source>
        <dbReference type="Proteomes" id="UP000518188"/>
    </source>
</evidence>
<dbReference type="PANTHER" id="PTHR42877">
    <property type="entry name" value="L-ORNITHINE N(5)-MONOOXYGENASE-RELATED"/>
    <property type="match status" value="1"/>
</dbReference>
<name>A0A7X6MPV0_9MYCO</name>
<dbReference type="Gene3D" id="3.50.50.60">
    <property type="entry name" value="FAD/NAD(P)-binding domain"/>
    <property type="match status" value="2"/>
</dbReference>
<dbReference type="Pfam" id="PF13738">
    <property type="entry name" value="Pyr_redox_3"/>
    <property type="match status" value="1"/>
</dbReference>
<sequence>MVDHEIVIVGAGFSGIGVGIQLKKAGFHDFVILDAADGIGGVWHHNRYPGVAVDIPSTTYSYSFESNPTWSQLFAPGAELQAYAEHCATKYGVRDHIRLRTRVDHAVFDDSLGVWQVRTADSVITARFLIAAVGPLDAVKNPDIKGIDDFAGEIVHTARWDDAVGIEGRRVAVIGTGASGLQVIPNIADHAAHLDVYQRTAIWVVPKPNLTVPTWLQRLFVRIPSTQRAVRVLTTAFAEFVMTAGVVYHTRAPFLVRFIENVCRRHLAKQVPDAALREKLTPRYPFGCKRPSFSNTYFPTFNRDHVDLITDPITRITATGIVSGARDPETGQVTETEHPIDTLVLATGFKVMELGAMPAFPVFGAQGVELGAFWDENRYQNFEGISTPLAPNFWLMNGPWSVAGASWFSVIESGSRHIVRCLVEARERGAVRMTVRQGAHDAYMDSMRKKVQHTVFVQPCGNANSYYFDRHGDAPFVRPVSGPSLWWASKSFDLDSYEYVVDYAERGLTGVGGGGDH</sequence>
<dbReference type="Proteomes" id="UP000518188">
    <property type="component" value="Unassembled WGS sequence"/>
</dbReference>
<organism evidence="1 2">
    <name type="scientific">Mycolicibacterium septicum DSM 44393</name>
    <dbReference type="NCBI Taxonomy" id="1341646"/>
    <lineage>
        <taxon>Bacteria</taxon>
        <taxon>Bacillati</taxon>
        <taxon>Actinomycetota</taxon>
        <taxon>Actinomycetes</taxon>
        <taxon>Mycobacteriales</taxon>
        <taxon>Mycobacteriaceae</taxon>
        <taxon>Mycolicibacterium</taxon>
    </lineage>
</organism>
<dbReference type="PANTHER" id="PTHR42877:SF4">
    <property type="entry name" value="FAD_NAD(P)-BINDING DOMAIN-CONTAINING PROTEIN-RELATED"/>
    <property type="match status" value="1"/>
</dbReference>